<name>A0ACC6P1H7_9BURK</name>
<evidence type="ECO:0000313" key="2">
    <source>
        <dbReference type="Proteomes" id="UP001364695"/>
    </source>
</evidence>
<dbReference type="EMBL" id="JAWDIE010000008">
    <property type="protein sequence ID" value="MEJ7138059.1"/>
    <property type="molecule type" value="Genomic_DNA"/>
</dbReference>
<organism evidence="1 2">
    <name type="scientific">Amphibiibacter pelophylacis</name>
    <dbReference type="NCBI Taxonomy" id="1799477"/>
    <lineage>
        <taxon>Bacteria</taxon>
        <taxon>Pseudomonadati</taxon>
        <taxon>Pseudomonadota</taxon>
        <taxon>Betaproteobacteria</taxon>
        <taxon>Burkholderiales</taxon>
        <taxon>Sphaerotilaceae</taxon>
        <taxon>Amphibiibacter</taxon>
    </lineage>
</organism>
<sequence length="559" mass="62215">MNDIRRTILLFILSVSLVFLWDGWQRYTGHPSMFSPEPAKTQTADAAAKPQQDNQALPPAAGSAGAAAATPAAPAPGTPSGITLKDGDTVTINTDVVEATFAKQGATLVKLRLKNYPTQADKSRSEMLFDYSPERTYWAQSGLIGAGGKDLPNQFTAMQWVQGPVTPGSDGKVSVVFQSPVVNGVQLNKTFVFDKDTYAVQVKHEVVNTSGEAVSPFLFLQLLRDGNPPDDHSSFYSTFTGPGFYTEEAKYHKINFKDIDKNSAVFPSAYADGWVGMIQHYFVSAWVVPNNLQRHFKFSKVSNNLYSAASVIQLPSIAPGQRYSLDAQLYAGPQLENVLAATAPGLELVKDYGFLTLLAKPLYWVLHHIHSILGNWGWSIVVLVILLKLAFFKLNASAYKSMAKMKAVAPRVQLLRDQHKDDPQKMQQEMMRIYREEKVNPVGGCLPIVLQMPFFISLYWVLLSTVEMRGAPWMLWISDLSVRDPYFILPLLMAASSMLQVALNPKPADPMQAKMMWMMPLIFSVMFFFFPAGLVLYWLTNNILSIAQQWIINRKLGVV</sequence>
<accession>A0ACC6P1H7</accession>
<proteinExistence type="predicted"/>
<reference evidence="1" key="1">
    <citation type="submission" date="2023-10" db="EMBL/GenBank/DDBJ databases">
        <title>Amphibacter perezi, gen. nov., sp. nov. a novel taxa of the family Comamonadaceae, class Betaproteobacteria isolated from the skin microbiota of Pelophylax perezi from different populations.</title>
        <authorList>
            <person name="Costa S."/>
            <person name="Proenca D.N."/>
            <person name="Lopes I."/>
            <person name="Morais P.V."/>
        </authorList>
    </citation>
    <scope>NUCLEOTIDE SEQUENCE</scope>
    <source>
        <strain evidence="1">SL12-8</strain>
    </source>
</reference>
<protein>
    <submittedName>
        <fullName evidence="1">Membrane protein insertase YidC</fullName>
    </submittedName>
</protein>
<evidence type="ECO:0000313" key="1">
    <source>
        <dbReference type="EMBL" id="MEJ7138059.1"/>
    </source>
</evidence>
<gene>
    <name evidence="1" type="primary">yidC</name>
    <name evidence="1" type="ORF">RV045_06395</name>
</gene>
<dbReference type="Proteomes" id="UP001364695">
    <property type="component" value="Unassembled WGS sequence"/>
</dbReference>
<comment type="caution">
    <text evidence="1">The sequence shown here is derived from an EMBL/GenBank/DDBJ whole genome shotgun (WGS) entry which is preliminary data.</text>
</comment>
<keyword evidence="2" id="KW-1185">Reference proteome</keyword>